<gene>
    <name evidence="3" type="ORF">UFOPK2656_01389</name>
    <name evidence="4" type="ORF">UFOPK3651_00960</name>
    <name evidence="5" type="ORF">UFOPK3931_00357</name>
    <name evidence="2" type="ORF">UFOPK4189_00865</name>
</gene>
<dbReference type="InterPro" id="IPR036291">
    <property type="entry name" value="NAD(P)-bd_dom_sf"/>
</dbReference>
<reference evidence="4" key="1">
    <citation type="submission" date="2020-05" db="EMBL/GenBank/DDBJ databases">
        <authorList>
            <person name="Chiriac C."/>
            <person name="Salcher M."/>
            <person name="Ghai R."/>
            <person name="Kavagutti S V."/>
        </authorList>
    </citation>
    <scope>NUCLEOTIDE SEQUENCE</scope>
</reference>
<dbReference type="SUPFAM" id="SSF51735">
    <property type="entry name" value="NAD(P)-binding Rossmann-fold domains"/>
    <property type="match status" value="1"/>
</dbReference>
<name>A0A6J7HXU9_9ZZZZ</name>
<dbReference type="InterPro" id="IPR001509">
    <property type="entry name" value="Epimerase_deHydtase"/>
</dbReference>
<dbReference type="EMBL" id="CAESGF010000004">
    <property type="protein sequence ID" value="CAB4363087.1"/>
    <property type="molecule type" value="Genomic_DNA"/>
</dbReference>
<evidence type="ECO:0000313" key="3">
    <source>
        <dbReference type="EMBL" id="CAB4721624.1"/>
    </source>
</evidence>
<dbReference type="Pfam" id="PF01370">
    <property type="entry name" value="Epimerase"/>
    <property type="match status" value="1"/>
</dbReference>
<dbReference type="EMBL" id="CAFBMT010000004">
    <property type="protein sequence ID" value="CAB4922665.1"/>
    <property type="molecule type" value="Genomic_DNA"/>
</dbReference>
<evidence type="ECO:0000313" key="2">
    <source>
        <dbReference type="EMBL" id="CAB4363087.1"/>
    </source>
</evidence>
<feature type="domain" description="NAD-dependent epimerase/dehydratase" evidence="1">
    <location>
        <begin position="19"/>
        <end position="229"/>
    </location>
</feature>
<organism evidence="4">
    <name type="scientific">freshwater metagenome</name>
    <dbReference type="NCBI Taxonomy" id="449393"/>
    <lineage>
        <taxon>unclassified sequences</taxon>
        <taxon>metagenomes</taxon>
        <taxon>ecological metagenomes</taxon>
    </lineage>
</organism>
<accession>A0A6J7HXU9</accession>
<dbReference type="EMBL" id="CAEZYF010000007">
    <property type="protein sequence ID" value="CAB4721624.1"/>
    <property type="molecule type" value="Genomic_DNA"/>
</dbReference>
<proteinExistence type="predicted"/>
<dbReference type="Gene3D" id="3.40.50.720">
    <property type="entry name" value="NAD(P)-binding Rossmann-like Domain"/>
    <property type="match status" value="1"/>
</dbReference>
<evidence type="ECO:0000259" key="1">
    <source>
        <dbReference type="Pfam" id="PF01370"/>
    </source>
</evidence>
<dbReference type="AlphaFoldDB" id="A0A6J7HXU9"/>
<evidence type="ECO:0000313" key="4">
    <source>
        <dbReference type="EMBL" id="CAB4922665.1"/>
    </source>
</evidence>
<evidence type="ECO:0000313" key="5">
    <source>
        <dbReference type="EMBL" id="CAB4973883.1"/>
    </source>
</evidence>
<dbReference type="EMBL" id="CAFBOL010000005">
    <property type="protein sequence ID" value="CAB4973883.1"/>
    <property type="molecule type" value="Genomic_DNA"/>
</dbReference>
<protein>
    <submittedName>
        <fullName evidence="4">Unannotated protein</fullName>
    </submittedName>
</protein>
<sequence>MRSVRLPTSNIPVVRGQRVLVSGMGSELGSLVAAKLETEPWVGRLVGIDVDPPRRRLRTAEFHLLHPSQRERIVDVVTKFNPHVVINLSIWEPDARAGLAQARQFTADAATAIIGAAAECPALESMVVRSGLEVYGRGRNSPTRPDENSALHPTSEYGRMLADVERQAREVGRRVKIAVGKLRLAPVLGKHVPSPLGRLLRQPIVPYSLLADAPFAVIEDGDAARAFVAAAACRLDTPVNIVAPGAITALQAILRGHRMPLPLVGPEWWAAGKLSHVLGAPIPEHVIELMHRGRLADGAKAQELLGFVPALTTPNVIDHLYAWESVVRIGSISSSIEGVA</sequence>